<gene>
    <name evidence="2" type="ORF">HKB21_14135</name>
</gene>
<dbReference type="EMBL" id="AP014859">
    <property type="protein sequence ID" value="BAX56765.1"/>
    <property type="molecule type" value="Genomic_DNA"/>
</dbReference>
<protein>
    <submittedName>
        <fullName evidence="1">Uncharacterized protein</fullName>
    </submittedName>
</protein>
<keyword evidence="1" id="KW-0614">Plasmid</keyword>
<reference evidence="2 3" key="2">
    <citation type="submission" date="2020-04" db="EMBL/GenBank/DDBJ databases">
        <title>Whole-genome sequencing of Vibrio spp. from China reveals different genetic environments of blaCTX-M-14 among diverse lineages.</title>
        <authorList>
            <person name="Zheng Z."/>
            <person name="Ye L."/>
            <person name="Chen S."/>
        </authorList>
    </citation>
    <scope>NUCLEOTIDE SEQUENCE [LARGE SCALE GENOMIC DNA]</scope>
    <source>
        <strain evidence="2 3">Vb0574</strain>
    </source>
</reference>
<proteinExistence type="predicted"/>
<dbReference type="RefSeq" id="WP_023624642.1">
    <property type="nucleotide sequence ID" value="NZ_AP014859.1"/>
</dbReference>
<reference evidence="1" key="1">
    <citation type="journal article" date="2017" name="Infect. Genet. Evol.">
        <title>Plasmid dynamics in Vibrio parahaemolyticus strains related to shrimp Acute Hepatopancreatic Necrosis Syndrome (AHPNS).</title>
        <authorList>
            <person name="Theethakaew C."/>
            <person name="Nakamura S."/>
            <person name="Motooka D."/>
            <person name="Matsuda S."/>
            <person name="Kodama T."/>
            <person name="Chonsin K."/>
            <person name="Suthienkul O."/>
            <person name="Iida T."/>
        </authorList>
    </citation>
    <scope>NUCLEOTIDE SEQUENCE</scope>
    <source>
        <strain evidence="1">VPE61</strain>
        <plasmid evidence="1">pVP2HP</plasmid>
    </source>
</reference>
<geneLocation type="plasmid" evidence="1">
    <name>pVP2HP</name>
</geneLocation>
<accession>A0A1Y1BA86</accession>
<evidence type="ECO:0000313" key="1">
    <source>
        <dbReference type="EMBL" id="BAX56765.1"/>
    </source>
</evidence>
<sequence length="58" mass="6668">MMTPEEIQEAVLAIVTLRPAPKAKASVSQGRLIDIKKRQDEREFAQELADIDRRYRNA</sequence>
<name>A0A1Y1BA86_VIBPH</name>
<dbReference type="Proteomes" id="UP000555836">
    <property type="component" value="Unassembled WGS sequence"/>
</dbReference>
<organism evidence="1">
    <name type="scientific">Vibrio parahaemolyticus</name>
    <dbReference type="NCBI Taxonomy" id="670"/>
    <lineage>
        <taxon>Bacteria</taxon>
        <taxon>Pseudomonadati</taxon>
        <taxon>Pseudomonadota</taxon>
        <taxon>Gammaproteobacteria</taxon>
        <taxon>Vibrionales</taxon>
        <taxon>Vibrionaceae</taxon>
        <taxon>Vibrio</taxon>
    </lineage>
</organism>
<dbReference type="AlphaFoldDB" id="A0A1Y1BA86"/>
<evidence type="ECO:0000313" key="2">
    <source>
        <dbReference type="EMBL" id="NMU26758.1"/>
    </source>
</evidence>
<dbReference type="EMBL" id="JABCLD010001443">
    <property type="protein sequence ID" value="NMU26758.1"/>
    <property type="molecule type" value="Genomic_DNA"/>
</dbReference>
<evidence type="ECO:0000313" key="3">
    <source>
        <dbReference type="Proteomes" id="UP000555836"/>
    </source>
</evidence>